<sequence length="42" mass="4693">MILGDRAGLHNIITGSSSGKSRLLMLITINLFTARQLTCYRR</sequence>
<keyword evidence="2" id="KW-1185">Reference proteome</keyword>
<proteinExistence type="predicted"/>
<evidence type="ECO:0000313" key="2">
    <source>
        <dbReference type="Proteomes" id="UP000018217"/>
    </source>
</evidence>
<reference evidence="1 2" key="1">
    <citation type="journal article" date="2013" name="Syst. Appl. Microbiol.">
        <title>Phylogenetic position and virulence apparatus of the pear flower necrosis pathogen Erwinia piriflorinigrans CFBP 5888T as assessed by comparative genomics.</title>
        <authorList>
            <person name="Smits T.H."/>
            <person name="Rezzonico F."/>
            <person name="Lopez M.M."/>
            <person name="Blom J."/>
            <person name="Goesmann A."/>
            <person name="Frey J.E."/>
            <person name="Duffy B."/>
        </authorList>
    </citation>
    <scope>NUCLEOTIDE SEQUENCE [LARGE SCALE GENOMIC DNA]</scope>
    <source>
        <strain evidence="2">CFBP5888</strain>
    </source>
</reference>
<organism evidence="1 2">
    <name type="scientific">Erwinia piriflorinigrans CFBP 5888</name>
    <dbReference type="NCBI Taxonomy" id="1161919"/>
    <lineage>
        <taxon>Bacteria</taxon>
        <taxon>Pseudomonadati</taxon>
        <taxon>Pseudomonadota</taxon>
        <taxon>Gammaproteobacteria</taxon>
        <taxon>Enterobacterales</taxon>
        <taxon>Erwiniaceae</taxon>
        <taxon>Erwinia</taxon>
    </lineage>
</organism>
<dbReference type="AlphaFoldDB" id="V5ZBV2"/>
<gene>
    <name evidence="1" type="ORF">EPIR_3041</name>
</gene>
<name>V5ZBV2_9GAMM</name>
<protein>
    <submittedName>
        <fullName evidence="1">Uncharacterized protein</fullName>
    </submittedName>
</protein>
<comment type="caution">
    <text evidence="1">The sequence shown here is derived from an EMBL/GenBank/DDBJ whole genome shotgun (WGS) entry which is preliminary data.</text>
</comment>
<dbReference type="Proteomes" id="UP000018217">
    <property type="component" value="Unassembled WGS sequence"/>
</dbReference>
<evidence type="ECO:0000313" key="1">
    <source>
        <dbReference type="EMBL" id="CCG88404.1"/>
    </source>
</evidence>
<accession>V5ZBV2</accession>
<dbReference type="STRING" id="1161919.EPIR_3041"/>
<dbReference type="EMBL" id="CAHS01000020">
    <property type="protein sequence ID" value="CCG88404.1"/>
    <property type="molecule type" value="Genomic_DNA"/>
</dbReference>